<dbReference type="EMBL" id="SGPL01000115">
    <property type="protein sequence ID" value="THH17345.1"/>
    <property type="molecule type" value="Genomic_DNA"/>
</dbReference>
<dbReference type="OrthoDB" id="445556at2759"/>
<protein>
    <recommendedName>
        <fullName evidence="4">J domain-containing protein</fullName>
    </recommendedName>
</protein>
<evidence type="ECO:0000313" key="2">
    <source>
        <dbReference type="EMBL" id="THH17345.1"/>
    </source>
</evidence>
<dbReference type="Proteomes" id="UP000310158">
    <property type="component" value="Unassembled WGS sequence"/>
</dbReference>
<accession>A0A4S4LY04</accession>
<sequence>MYAFLFPNVYDPPSTTDPSLLPDYQLVRIYHPDSAVARLLPPPISQARFHAISKAYDVLRGRASAMDAGEGGGMPRARDFHDLSSAIWKAKQRRRAEAQLNVPLDERWKDRVFFGALLVTFGIFVMQTNMARRRSLGESLHQQDFDAAVQLKSKDAGYRDKDRGVEERSRRDADLLALDADAPPHRPSS</sequence>
<feature type="compositionally biased region" description="Basic and acidic residues" evidence="1">
    <location>
        <begin position="156"/>
        <end position="174"/>
    </location>
</feature>
<evidence type="ECO:0000313" key="3">
    <source>
        <dbReference type="Proteomes" id="UP000310158"/>
    </source>
</evidence>
<feature type="region of interest" description="Disordered" evidence="1">
    <location>
        <begin position="156"/>
        <end position="189"/>
    </location>
</feature>
<evidence type="ECO:0008006" key="4">
    <source>
        <dbReference type="Google" id="ProtNLM"/>
    </source>
</evidence>
<keyword evidence="3" id="KW-1185">Reference proteome</keyword>
<reference evidence="2 3" key="1">
    <citation type="submission" date="2019-02" db="EMBL/GenBank/DDBJ databases">
        <title>Genome sequencing of the rare red list fungi Bondarzewia mesenterica.</title>
        <authorList>
            <person name="Buettner E."/>
            <person name="Kellner H."/>
        </authorList>
    </citation>
    <scope>NUCLEOTIDE SEQUENCE [LARGE SCALE GENOMIC DNA]</scope>
    <source>
        <strain evidence="2 3">DSM 108281</strain>
    </source>
</reference>
<proteinExistence type="predicted"/>
<organism evidence="2 3">
    <name type="scientific">Bondarzewia mesenterica</name>
    <dbReference type="NCBI Taxonomy" id="1095465"/>
    <lineage>
        <taxon>Eukaryota</taxon>
        <taxon>Fungi</taxon>
        <taxon>Dikarya</taxon>
        <taxon>Basidiomycota</taxon>
        <taxon>Agaricomycotina</taxon>
        <taxon>Agaricomycetes</taxon>
        <taxon>Russulales</taxon>
        <taxon>Bondarzewiaceae</taxon>
        <taxon>Bondarzewia</taxon>
    </lineage>
</organism>
<name>A0A4S4LY04_9AGAM</name>
<dbReference type="AlphaFoldDB" id="A0A4S4LY04"/>
<comment type="caution">
    <text evidence="2">The sequence shown here is derived from an EMBL/GenBank/DDBJ whole genome shotgun (WGS) entry which is preliminary data.</text>
</comment>
<gene>
    <name evidence="2" type="ORF">EW146_g3449</name>
</gene>
<evidence type="ECO:0000256" key="1">
    <source>
        <dbReference type="SAM" id="MobiDB-lite"/>
    </source>
</evidence>